<dbReference type="EMBL" id="CP093361">
    <property type="protein sequence ID" value="UQS87133.1"/>
    <property type="molecule type" value="Genomic_DNA"/>
</dbReference>
<name>A0A976X5N7_9LACO</name>
<dbReference type="AlphaFoldDB" id="A0A976X5N7"/>
<keyword evidence="1" id="KW-1133">Transmembrane helix</keyword>
<proteinExistence type="predicted"/>
<keyword evidence="1" id="KW-0812">Transmembrane</keyword>
<accession>A0A976X5N7</accession>
<protein>
    <submittedName>
        <fullName evidence="2">Uncharacterized protein</fullName>
    </submittedName>
</protein>
<dbReference type="Proteomes" id="UP000831181">
    <property type="component" value="Chromosome"/>
</dbReference>
<keyword evidence="1" id="KW-0472">Membrane</keyword>
<sequence>MIMLTIKELVKIKSKGIYFALILFAITLVFYITFKFNHDDVKSSMEKTVYKIINNPEALKRVTDKTTYKYLLSHQNVKLKNLSDNQGSGNLYYYVGQYGSGRVEYEGSIIKNKVTIKSIKYLNQS</sequence>
<dbReference type="KEGG" id="lbe:MOO44_02930"/>
<reference evidence="2" key="1">
    <citation type="journal article" date="2022" name="Int. J. Syst. Evol. Microbiol.">
        <title>Apilactobacillus apisilvae sp. nov., Nicolia spurrieriana gen. nov. sp. nov., Bombilactobacillus folatiphilus sp. nov. and Bombilactobacillus thymidiniphilus sp. nov., four new lactic acid bacterial isolates from stingless bees Tetragonula carbonaria and Austroplebeia australis.</title>
        <authorList>
            <person name="Oliphant S.A."/>
            <person name="Watson-Haigh N.S."/>
            <person name="Sumby K.M."/>
            <person name="Gardner J."/>
            <person name="Groom S."/>
            <person name="Jiranek V."/>
        </authorList>
    </citation>
    <scope>NUCLEOTIDE SEQUENCE</scope>
    <source>
        <strain evidence="2">SGEP1_A5</strain>
    </source>
</reference>
<gene>
    <name evidence="2" type="ORF">MOO44_02930</name>
</gene>
<organism evidence="2 3">
    <name type="scientific">Nicoliella spurrieriana</name>
    <dbReference type="NCBI Taxonomy" id="2925830"/>
    <lineage>
        <taxon>Bacteria</taxon>
        <taxon>Bacillati</taxon>
        <taxon>Bacillota</taxon>
        <taxon>Bacilli</taxon>
        <taxon>Lactobacillales</taxon>
        <taxon>Lactobacillaceae</taxon>
        <taxon>Nicoliella</taxon>
    </lineage>
</organism>
<evidence type="ECO:0000313" key="3">
    <source>
        <dbReference type="Proteomes" id="UP000831181"/>
    </source>
</evidence>
<feature type="transmembrane region" description="Helical" evidence="1">
    <location>
        <begin position="16"/>
        <end position="34"/>
    </location>
</feature>
<evidence type="ECO:0000256" key="1">
    <source>
        <dbReference type="SAM" id="Phobius"/>
    </source>
</evidence>
<evidence type="ECO:0000313" key="2">
    <source>
        <dbReference type="EMBL" id="UQS87133.1"/>
    </source>
</evidence>
<keyword evidence="3" id="KW-1185">Reference proteome</keyword>